<comment type="caution">
    <text evidence="2">The sequence shown here is derived from an EMBL/GenBank/DDBJ whole genome shotgun (WGS) entry which is preliminary data.</text>
</comment>
<dbReference type="CDD" id="cd07012">
    <property type="entry name" value="PBP2_Bug_TTT"/>
    <property type="match status" value="1"/>
</dbReference>
<dbReference type="PIRSF" id="PIRSF017082">
    <property type="entry name" value="YflP"/>
    <property type="match status" value="1"/>
</dbReference>
<accession>A0A327L684</accession>
<dbReference type="Gene3D" id="3.40.190.10">
    <property type="entry name" value="Periplasmic binding protein-like II"/>
    <property type="match status" value="1"/>
</dbReference>
<dbReference type="PANTHER" id="PTHR42928:SF5">
    <property type="entry name" value="BLR1237 PROTEIN"/>
    <property type="match status" value="1"/>
</dbReference>
<organism evidence="2 3">
    <name type="scientific">Rhodoplanes roseus</name>
    <dbReference type="NCBI Taxonomy" id="29409"/>
    <lineage>
        <taxon>Bacteria</taxon>
        <taxon>Pseudomonadati</taxon>
        <taxon>Pseudomonadota</taxon>
        <taxon>Alphaproteobacteria</taxon>
        <taxon>Hyphomicrobiales</taxon>
        <taxon>Nitrobacteraceae</taxon>
        <taxon>Rhodoplanes</taxon>
    </lineage>
</organism>
<dbReference type="AlphaFoldDB" id="A0A327L684"/>
<dbReference type="EMBL" id="NPEX01000104">
    <property type="protein sequence ID" value="RAI43148.1"/>
    <property type="molecule type" value="Genomic_DNA"/>
</dbReference>
<evidence type="ECO:0000313" key="3">
    <source>
        <dbReference type="Proteomes" id="UP000249130"/>
    </source>
</evidence>
<reference evidence="2 3" key="1">
    <citation type="submission" date="2017-07" db="EMBL/GenBank/DDBJ databases">
        <title>Draft Genome Sequences of Select Purple Nonsulfur Bacteria.</title>
        <authorList>
            <person name="Lasarre B."/>
            <person name="Mckinlay J.B."/>
        </authorList>
    </citation>
    <scope>NUCLEOTIDE SEQUENCE [LARGE SCALE GENOMIC DNA]</scope>
    <source>
        <strain evidence="2 3">DSM 5909</strain>
    </source>
</reference>
<comment type="similarity">
    <text evidence="1">Belongs to the UPF0065 (bug) family.</text>
</comment>
<keyword evidence="3" id="KW-1185">Reference proteome</keyword>
<protein>
    <submittedName>
        <fullName evidence="2">Tat pathway signal protein</fullName>
    </submittedName>
</protein>
<gene>
    <name evidence="2" type="ORF">CH341_15865</name>
</gene>
<dbReference type="Gene3D" id="3.40.190.150">
    <property type="entry name" value="Bordetella uptake gene, domain 1"/>
    <property type="match status" value="1"/>
</dbReference>
<dbReference type="InterPro" id="IPR005064">
    <property type="entry name" value="BUG"/>
</dbReference>
<evidence type="ECO:0000313" key="2">
    <source>
        <dbReference type="EMBL" id="RAI43148.1"/>
    </source>
</evidence>
<dbReference type="OrthoDB" id="7375033at2"/>
<name>A0A327L684_9BRAD</name>
<dbReference type="Pfam" id="PF03401">
    <property type="entry name" value="TctC"/>
    <property type="match status" value="1"/>
</dbReference>
<dbReference type="InterPro" id="IPR042100">
    <property type="entry name" value="Bug_dom1"/>
</dbReference>
<dbReference type="SUPFAM" id="SSF53850">
    <property type="entry name" value="Periplasmic binding protein-like II"/>
    <property type="match status" value="1"/>
</dbReference>
<evidence type="ECO:0000256" key="1">
    <source>
        <dbReference type="ARBA" id="ARBA00006987"/>
    </source>
</evidence>
<dbReference type="PANTHER" id="PTHR42928">
    <property type="entry name" value="TRICARBOXYLATE-BINDING PROTEIN"/>
    <property type="match status" value="1"/>
</dbReference>
<proteinExistence type="inferred from homology"/>
<dbReference type="Proteomes" id="UP000249130">
    <property type="component" value="Unassembled WGS sequence"/>
</dbReference>
<sequence length="315" mass="33011">MLAAPFVAAPSLVRAQAFPSRPIRLVVPYAAGGGTDALARVVAQAMTERTGWSVVVENITGAGGNLATQNVAAAPPDGYTILQANQGPMAVNPHIFKTVKVNPLTAFDPITLIAAAPLVVVVPPKSEFTDIKQLMAYAKANPGKLTYGSAGNGSASHLATVLLNVVGKVDTVHVPYKGAGPALNDLLGAQTQFMVTTIPSVLGMIEGKLLRPLAVTSKERIAVLPDVPTIAESGWPDYESTAWYGFVVPAGTPKDAIETLRKATVEAINTPLVKQRLESEGARPVGNSPAEFAEFMKKDSARWAEIAKTGVINLN</sequence>